<keyword evidence="7" id="KW-1185">Reference proteome</keyword>
<name>A0A512RJC9_9BACT</name>
<dbReference type="GO" id="GO:0016020">
    <property type="term" value="C:membrane"/>
    <property type="evidence" value="ECO:0007669"/>
    <property type="project" value="InterPro"/>
</dbReference>
<dbReference type="Pfam" id="PF06580">
    <property type="entry name" value="His_kinase"/>
    <property type="match status" value="1"/>
</dbReference>
<dbReference type="Pfam" id="PF07494">
    <property type="entry name" value="Reg_prop"/>
    <property type="match status" value="2"/>
</dbReference>
<dbReference type="OrthoDB" id="9809670at2"/>
<feature type="signal peptide" evidence="3">
    <location>
        <begin position="1"/>
        <end position="20"/>
    </location>
</feature>
<dbReference type="Proteomes" id="UP000321436">
    <property type="component" value="Unassembled WGS sequence"/>
</dbReference>
<protein>
    <recommendedName>
        <fullName evidence="8">Signal transduction histidine kinase internal region domain-containing protein</fullName>
    </recommendedName>
</protein>
<keyword evidence="3" id="KW-0732">Signal</keyword>
<dbReference type="AlphaFoldDB" id="A0A512RJC9"/>
<proteinExistence type="predicted"/>
<dbReference type="InterPro" id="IPR050640">
    <property type="entry name" value="Bact_2-comp_sensor_kinase"/>
</dbReference>
<feature type="transmembrane region" description="Helical" evidence="2">
    <location>
        <begin position="783"/>
        <end position="801"/>
    </location>
</feature>
<dbReference type="InterPro" id="IPR010559">
    <property type="entry name" value="Sig_transdc_His_kin_internal"/>
</dbReference>
<feature type="coiled-coil region" evidence="1">
    <location>
        <begin position="808"/>
        <end position="835"/>
    </location>
</feature>
<dbReference type="Gene3D" id="2.60.40.10">
    <property type="entry name" value="Immunoglobulins"/>
    <property type="match status" value="1"/>
</dbReference>
<dbReference type="Gene3D" id="3.30.565.10">
    <property type="entry name" value="Histidine kinase-like ATPase, C-terminal domain"/>
    <property type="match status" value="1"/>
</dbReference>
<feature type="domain" description="Signal transduction histidine kinase internal region" evidence="4">
    <location>
        <begin position="826"/>
        <end position="905"/>
    </location>
</feature>
<evidence type="ECO:0000259" key="5">
    <source>
        <dbReference type="Pfam" id="PF07495"/>
    </source>
</evidence>
<dbReference type="SUPFAM" id="SSF63829">
    <property type="entry name" value="Calcium-dependent phosphotriesterase"/>
    <property type="match status" value="2"/>
</dbReference>
<dbReference type="InterPro" id="IPR011123">
    <property type="entry name" value="Y_Y_Y"/>
</dbReference>
<dbReference type="InterPro" id="IPR036890">
    <property type="entry name" value="HATPase_C_sf"/>
</dbReference>
<evidence type="ECO:0000256" key="3">
    <source>
        <dbReference type="SAM" id="SignalP"/>
    </source>
</evidence>
<organism evidence="6 7">
    <name type="scientific">Chitinophaga cymbidii</name>
    <dbReference type="NCBI Taxonomy" id="1096750"/>
    <lineage>
        <taxon>Bacteria</taxon>
        <taxon>Pseudomonadati</taxon>
        <taxon>Bacteroidota</taxon>
        <taxon>Chitinophagia</taxon>
        <taxon>Chitinophagales</taxon>
        <taxon>Chitinophagaceae</taxon>
        <taxon>Chitinophaga</taxon>
    </lineage>
</organism>
<evidence type="ECO:0000313" key="7">
    <source>
        <dbReference type="Proteomes" id="UP000321436"/>
    </source>
</evidence>
<keyword evidence="2" id="KW-1133">Transmembrane helix</keyword>
<dbReference type="SUPFAM" id="SSF55874">
    <property type="entry name" value="ATPase domain of HSP90 chaperone/DNA topoisomerase II/histidine kinase"/>
    <property type="match status" value="1"/>
</dbReference>
<evidence type="ECO:0000256" key="2">
    <source>
        <dbReference type="SAM" id="Phobius"/>
    </source>
</evidence>
<dbReference type="InterPro" id="IPR011110">
    <property type="entry name" value="Reg_prop"/>
</dbReference>
<dbReference type="EMBL" id="BKAU01000001">
    <property type="protein sequence ID" value="GEP95784.1"/>
    <property type="molecule type" value="Genomic_DNA"/>
</dbReference>
<dbReference type="RefSeq" id="WP_146860336.1">
    <property type="nucleotide sequence ID" value="NZ_BKAU01000001.1"/>
</dbReference>
<feature type="domain" description="Two component regulator three Y" evidence="5">
    <location>
        <begin position="718"/>
        <end position="773"/>
    </location>
</feature>
<dbReference type="Gene3D" id="2.130.10.10">
    <property type="entry name" value="YVTN repeat-like/Quinoprotein amine dehydrogenase"/>
    <property type="match status" value="2"/>
</dbReference>
<dbReference type="InterPro" id="IPR015943">
    <property type="entry name" value="WD40/YVTN_repeat-like_dom_sf"/>
</dbReference>
<dbReference type="PANTHER" id="PTHR34220">
    <property type="entry name" value="SENSOR HISTIDINE KINASE YPDA"/>
    <property type="match status" value="1"/>
</dbReference>
<evidence type="ECO:0000256" key="1">
    <source>
        <dbReference type="SAM" id="Coils"/>
    </source>
</evidence>
<gene>
    <name evidence="6" type="ORF">CCY01nite_20440</name>
</gene>
<reference evidence="6 7" key="1">
    <citation type="submission" date="2019-07" db="EMBL/GenBank/DDBJ databases">
        <title>Whole genome shotgun sequence of Chitinophaga cymbidii NBRC 109752.</title>
        <authorList>
            <person name="Hosoyama A."/>
            <person name="Uohara A."/>
            <person name="Ohji S."/>
            <person name="Ichikawa N."/>
        </authorList>
    </citation>
    <scope>NUCLEOTIDE SEQUENCE [LARGE SCALE GENOMIC DNA]</scope>
    <source>
        <strain evidence="6 7">NBRC 109752</strain>
    </source>
</reference>
<keyword evidence="2" id="KW-0812">Transmembrane</keyword>
<evidence type="ECO:0000259" key="4">
    <source>
        <dbReference type="Pfam" id="PF06580"/>
    </source>
</evidence>
<dbReference type="PANTHER" id="PTHR34220:SF7">
    <property type="entry name" value="SENSOR HISTIDINE KINASE YPDA"/>
    <property type="match status" value="1"/>
</dbReference>
<evidence type="ECO:0000313" key="6">
    <source>
        <dbReference type="EMBL" id="GEP95784.1"/>
    </source>
</evidence>
<sequence>MSLKIYCFIAALILYLPAAAQQHNAHTFHHLTIENGLAGNHVSAILQDRKGFIWIASTALQRYDGKQLVTIAQFDRLPGSIYYEDIALYEDQQGRIWMGTPEHVRFYDPVSTKIRDVPLEAALQATGNINVHSIMQDRQGVTWATTKYGLIQFDEKQQVFRKPAIPDSIRLQMNSAIQEDAAGRLWVSGRYSLYILGKDRKTVYSRFHNPERITALRIPASAKKMYLDKQQRLWIATRGDNILYAWHASTNQLRSYRFVHRGHTDNDQVYDIEADILGRIWVAMENEGLYRYSHATDSFSLHIPGNNEDALGLHFNYETNCLLSDREGHMWAGTDLGINIMSLHNQSFNRLDHRSRFPGTAQQLPQAEVTGVFSAANGDVYIGYWGAGFAWLDARLHLKQYFPKLPDERAQAWSFAEQRDGSILIGQENGYISRFDPQTRRFSHFQPPAFSEQTVLTMLPEADTAVWIGLYNRGLVRWNPQNNTVRTFPQLLQYIRRSTSIMGIVPQGDSILWLAASNGGLLRFNKESGLVNRQVIFHTEEDSVENVTSLLRSNDSILIAGTSSGLYFYNLLRDTWQAQQINDSRFDEWVLSMHSAGGQDAWLTTPYGFYRLNSAKRRLIAFIQNDDIIDNSRRVRRNIATMPDGWMLVGASDHVTAFSIDRLQVKPPPPDVTITELKVLEHPINVDTVLDTGKPLVLSHHQNFISIEFKSLQFHEVKTRYYYRLVGVDADWLPTENMLAARYTNLPPGEYTFHVKSMNMAGVFSRHPTTLHILIRPAFWQTWWFRALCVIAVMALVYGYFRFRLYLVKKEEKGRAAFREELAQLEMKALRAQMNPHFIFNSLNSIQTFMMKNETEQALSYLSRFARLIRNVLDNSQLNNISIARETGMLENYMELEKLRLADQFDYRIVIDPSLNSDFVEIPAMVIQPFVENAIWHGLLHKDGRGLLTIAFVRKENRIHCIIEDNGIGREAATAFRQQSHPGHISRGLQITKDRLQLYNSRFNMDASFDVEDLYDEAGNARGTRVNLWFPLEED</sequence>
<accession>A0A512RJC9</accession>
<dbReference type="Pfam" id="PF07495">
    <property type="entry name" value="Y_Y_Y"/>
    <property type="match status" value="1"/>
</dbReference>
<keyword evidence="1" id="KW-0175">Coiled coil</keyword>
<comment type="caution">
    <text evidence="6">The sequence shown here is derived from an EMBL/GenBank/DDBJ whole genome shotgun (WGS) entry which is preliminary data.</text>
</comment>
<dbReference type="InterPro" id="IPR013783">
    <property type="entry name" value="Ig-like_fold"/>
</dbReference>
<feature type="chain" id="PRO_5022085190" description="Signal transduction histidine kinase internal region domain-containing protein" evidence="3">
    <location>
        <begin position="21"/>
        <end position="1035"/>
    </location>
</feature>
<keyword evidence="2" id="KW-0472">Membrane</keyword>
<evidence type="ECO:0008006" key="8">
    <source>
        <dbReference type="Google" id="ProtNLM"/>
    </source>
</evidence>
<dbReference type="GO" id="GO:0000155">
    <property type="term" value="F:phosphorelay sensor kinase activity"/>
    <property type="evidence" value="ECO:0007669"/>
    <property type="project" value="InterPro"/>
</dbReference>